<evidence type="ECO:0000313" key="2">
    <source>
        <dbReference type="Proteomes" id="UP000827976"/>
    </source>
</evidence>
<keyword evidence="2" id="KW-1185">Reference proteome</keyword>
<name>A0ACB7U545_DIOAL</name>
<proteinExistence type="predicted"/>
<sequence>MGSFGAGPGRTCGWSVFDGVKAFPAAPETLMAEIDAAVAASEYARATALLSPLCDSDGDDPVEHDLKVADEAYKAARAALAAGRPDTALISLQVALAACPPEKTSAISKLRALVSIASSQQQKAQIVRR</sequence>
<gene>
    <name evidence="1" type="ORF">IHE45_18G009900</name>
</gene>
<dbReference type="Proteomes" id="UP000827976">
    <property type="component" value="Chromosome 18"/>
</dbReference>
<protein>
    <submittedName>
        <fullName evidence="1">TPR-like protein</fullName>
    </submittedName>
</protein>
<accession>A0ACB7U545</accession>
<evidence type="ECO:0000313" key="1">
    <source>
        <dbReference type="EMBL" id="KAH7655434.1"/>
    </source>
</evidence>
<comment type="caution">
    <text evidence="1">The sequence shown here is derived from an EMBL/GenBank/DDBJ whole genome shotgun (WGS) entry which is preliminary data.</text>
</comment>
<organism evidence="1 2">
    <name type="scientific">Dioscorea alata</name>
    <name type="common">Purple yam</name>
    <dbReference type="NCBI Taxonomy" id="55571"/>
    <lineage>
        <taxon>Eukaryota</taxon>
        <taxon>Viridiplantae</taxon>
        <taxon>Streptophyta</taxon>
        <taxon>Embryophyta</taxon>
        <taxon>Tracheophyta</taxon>
        <taxon>Spermatophyta</taxon>
        <taxon>Magnoliopsida</taxon>
        <taxon>Liliopsida</taxon>
        <taxon>Dioscoreales</taxon>
        <taxon>Dioscoreaceae</taxon>
        <taxon>Dioscorea</taxon>
    </lineage>
</organism>
<reference evidence="2" key="1">
    <citation type="journal article" date="2022" name="Nat. Commun.">
        <title>Chromosome evolution and the genetic basis of agronomically important traits in greater yam.</title>
        <authorList>
            <person name="Bredeson J.V."/>
            <person name="Lyons J.B."/>
            <person name="Oniyinde I.O."/>
            <person name="Okereke N.R."/>
            <person name="Kolade O."/>
            <person name="Nnabue I."/>
            <person name="Nwadili C.O."/>
            <person name="Hribova E."/>
            <person name="Parker M."/>
            <person name="Nwogha J."/>
            <person name="Shu S."/>
            <person name="Carlson J."/>
            <person name="Kariba R."/>
            <person name="Muthemba S."/>
            <person name="Knop K."/>
            <person name="Barton G.J."/>
            <person name="Sherwood A.V."/>
            <person name="Lopez-Montes A."/>
            <person name="Asiedu R."/>
            <person name="Jamnadass R."/>
            <person name="Muchugi A."/>
            <person name="Goodstein D."/>
            <person name="Egesi C.N."/>
            <person name="Featherston J."/>
            <person name="Asfaw A."/>
            <person name="Simpson G.G."/>
            <person name="Dolezel J."/>
            <person name="Hendre P.S."/>
            <person name="Van Deynze A."/>
            <person name="Kumar P.L."/>
            <person name="Obidiegwu J.E."/>
            <person name="Bhattacharjee R."/>
            <person name="Rokhsar D.S."/>
        </authorList>
    </citation>
    <scope>NUCLEOTIDE SEQUENCE [LARGE SCALE GENOMIC DNA]</scope>
    <source>
        <strain evidence="2">cv. TDa95/00328</strain>
    </source>
</reference>
<dbReference type="EMBL" id="CM037028">
    <property type="protein sequence ID" value="KAH7655434.1"/>
    <property type="molecule type" value="Genomic_DNA"/>
</dbReference>